<evidence type="ECO:0000256" key="4">
    <source>
        <dbReference type="PIRSR" id="PIRSR015582-1"/>
    </source>
</evidence>
<dbReference type="PANTHER" id="PTHR32308:SF10">
    <property type="entry name" value="CITRATE LYASE SUBUNIT BETA"/>
    <property type="match status" value="1"/>
</dbReference>
<comment type="cofactor">
    <cofactor evidence="1">
        <name>Mg(2+)</name>
        <dbReference type="ChEBI" id="CHEBI:18420"/>
    </cofactor>
</comment>
<feature type="binding site" evidence="4">
    <location>
        <position position="137"/>
    </location>
    <ligand>
        <name>substrate</name>
    </ligand>
</feature>
<reference evidence="7 8" key="1">
    <citation type="submission" date="2020-04" db="EMBL/GenBank/DDBJ databases">
        <title>Complete genome of a Psychrophilic, Marine, Gas Vacuolate Bacterium Polaromonas vacuolata KCTC 22033T.</title>
        <authorList>
            <person name="Hwang K."/>
            <person name="Kim K.M."/>
        </authorList>
    </citation>
    <scope>NUCLEOTIDE SEQUENCE [LARGE SCALE GENOMIC DNA]</scope>
    <source>
        <strain evidence="7 8">KCTC 22033</strain>
    </source>
</reference>
<dbReference type="Pfam" id="PF03328">
    <property type="entry name" value="HpcH_HpaI"/>
    <property type="match status" value="1"/>
</dbReference>
<dbReference type="SUPFAM" id="SSF51621">
    <property type="entry name" value="Phosphoenolpyruvate/pyruvate domain"/>
    <property type="match status" value="1"/>
</dbReference>
<dbReference type="RefSeq" id="WP_168922884.1">
    <property type="nucleotide sequence ID" value="NZ_CP051461.1"/>
</dbReference>
<proteinExistence type="predicted"/>
<evidence type="ECO:0000313" key="8">
    <source>
        <dbReference type="Proteomes" id="UP000502041"/>
    </source>
</evidence>
<dbReference type="GO" id="GO:0000287">
    <property type="term" value="F:magnesium ion binding"/>
    <property type="evidence" value="ECO:0007669"/>
    <property type="project" value="TreeGrafter"/>
</dbReference>
<dbReference type="InterPro" id="IPR015813">
    <property type="entry name" value="Pyrv/PenolPyrv_kinase-like_dom"/>
</dbReference>
<protein>
    <submittedName>
        <fullName evidence="7">Citrate lyase subunit beta</fullName>
        <ecNumber evidence="7">4.1.3.6</ecNumber>
    </submittedName>
</protein>
<feature type="binding site" evidence="4">
    <location>
        <position position="75"/>
    </location>
    <ligand>
        <name>substrate</name>
    </ligand>
</feature>
<keyword evidence="8" id="KW-1185">Reference proteome</keyword>
<sequence>MSVMANNFSFNTLHSLLFVPALNEKFIASAHTRQADAVIFDLEDSIIHTQKNTAREALFSALGQVRPHGLPMLVRVNNEAVHFEADVRAAVRAGADAILIPKTDDADILIEVDQLISQFEFEFTRQPGTVKFIALIESPKGLFNIASILQTQGRLIGLGFGSEDFAASLGVEPDAYALSEPAQRIALAARAFDMLAWGLPGSISNFNDLPAFEQLVRKAKAFGFTGALAIHPNQISAINAAFRPSAAELALAERIIAAYQLAQDAGLGAVALDGKMIDAPVVERARRLMEKKRS</sequence>
<dbReference type="AlphaFoldDB" id="A0A6H2HC06"/>
<dbReference type="InterPro" id="IPR011206">
    <property type="entry name" value="Citrate_lyase_beta/mcl1/mcl2"/>
</dbReference>
<dbReference type="EC" id="4.1.3.6" evidence="7"/>
<evidence type="ECO:0000256" key="3">
    <source>
        <dbReference type="ARBA" id="ARBA00022842"/>
    </source>
</evidence>
<keyword evidence="7" id="KW-0456">Lyase</keyword>
<dbReference type="KEGG" id="pvac:HC248_02685"/>
<evidence type="ECO:0000256" key="2">
    <source>
        <dbReference type="ARBA" id="ARBA00022723"/>
    </source>
</evidence>
<dbReference type="PANTHER" id="PTHR32308">
    <property type="entry name" value="LYASE BETA SUBUNIT, PUTATIVE (AFU_ORTHOLOGUE AFUA_4G13030)-RELATED"/>
    <property type="match status" value="1"/>
</dbReference>
<dbReference type="PIRSF" id="PIRSF015582">
    <property type="entry name" value="Cit_lyase_B"/>
    <property type="match status" value="1"/>
</dbReference>
<evidence type="ECO:0000313" key="7">
    <source>
        <dbReference type="EMBL" id="QJC57360.1"/>
    </source>
</evidence>
<name>A0A6H2HC06_9BURK</name>
<evidence type="ECO:0000256" key="5">
    <source>
        <dbReference type="PIRSR" id="PIRSR015582-2"/>
    </source>
</evidence>
<feature type="domain" description="HpcH/HpaI aldolase/citrate lyase" evidence="6">
    <location>
        <begin position="15"/>
        <end position="232"/>
    </location>
</feature>
<dbReference type="GO" id="GO:0008815">
    <property type="term" value="F:citrate (pro-3S)-lyase activity"/>
    <property type="evidence" value="ECO:0007669"/>
    <property type="project" value="UniProtKB-EC"/>
</dbReference>
<dbReference type="GO" id="GO:0006107">
    <property type="term" value="P:oxaloacetate metabolic process"/>
    <property type="evidence" value="ECO:0007669"/>
    <property type="project" value="TreeGrafter"/>
</dbReference>
<dbReference type="InterPro" id="IPR005000">
    <property type="entry name" value="Aldolase/citrate-lyase_domain"/>
</dbReference>
<dbReference type="EMBL" id="CP051461">
    <property type="protein sequence ID" value="QJC57360.1"/>
    <property type="molecule type" value="Genomic_DNA"/>
</dbReference>
<gene>
    <name evidence="7" type="primary">citE</name>
    <name evidence="7" type="ORF">HC248_02685</name>
</gene>
<feature type="binding site" evidence="5">
    <location>
        <position position="137"/>
    </location>
    <ligand>
        <name>Mg(2+)</name>
        <dbReference type="ChEBI" id="CHEBI:18420"/>
    </ligand>
</feature>
<evidence type="ECO:0000259" key="6">
    <source>
        <dbReference type="Pfam" id="PF03328"/>
    </source>
</evidence>
<organism evidence="7 8">
    <name type="scientific">Polaromonas vacuolata</name>
    <dbReference type="NCBI Taxonomy" id="37448"/>
    <lineage>
        <taxon>Bacteria</taxon>
        <taxon>Pseudomonadati</taxon>
        <taxon>Pseudomonadota</taxon>
        <taxon>Betaproteobacteria</taxon>
        <taxon>Burkholderiales</taxon>
        <taxon>Comamonadaceae</taxon>
        <taxon>Polaromonas</taxon>
    </lineage>
</organism>
<feature type="binding site" evidence="5">
    <location>
        <position position="164"/>
    </location>
    <ligand>
        <name>Mg(2+)</name>
        <dbReference type="ChEBI" id="CHEBI:18420"/>
    </ligand>
</feature>
<dbReference type="Proteomes" id="UP000502041">
    <property type="component" value="Chromosome"/>
</dbReference>
<keyword evidence="2 5" id="KW-0479">Metal-binding</keyword>
<keyword evidence="3 5" id="KW-0460">Magnesium</keyword>
<dbReference type="InterPro" id="IPR040442">
    <property type="entry name" value="Pyrv_kinase-like_dom_sf"/>
</dbReference>
<dbReference type="Gene3D" id="3.20.20.60">
    <property type="entry name" value="Phosphoenolpyruvate-binding domains"/>
    <property type="match status" value="1"/>
</dbReference>
<evidence type="ECO:0000256" key="1">
    <source>
        <dbReference type="ARBA" id="ARBA00001946"/>
    </source>
</evidence>
<accession>A0A6H2HC06</accession>